<dbReference type="PANTHER" id="PTHR46207:SF1">
    <property type="entry name" value="PROTEIN RCC2"/>
    <property type="match status" value="1"/>
</dbReference>
<comment type="caution">
    <text evidence="3">The sequence shown here is derived from an EMBL/GenBank/DDBJ whole genome shotgun (WGS) entry which is preliminary data.</text>
</comment>
<keyword evidence="4" id="KW-1185">Reference proteome</keyword>
<evidence type="ECO:0000313" key="3">
    <source>
        <dbReference type="EMBL" id="PIM98336.1"/>
    </source>
</evidence>
<dbReference type="PROSITE" id="PS50012">
    <property type="entry name" value="RCC1_3"/>
    <property type="match status" value="1"/>
</dbReference>
<accession>A0A2G9FZ42</accession>
<dbReference type="InterPro" id="IPR009091">
    <property type="entry name" value="RCC1/BLIP-II"/>
</dbReference>
<dbReference type="Proteomes" id="UP000231279">
    <property type="component" value="Unassembled WGS sequence"/>
</dbReference>
<reference evidence="4" key="1">
    <citation type="journal article" date="2018" name="Gigascience">
        <title>Genome assembly of the Pink Ipe (Handroanthus impetiginosus, Bignoniaceae), a highly valued, ecologically keystone Neotropical timber forest tree.</title>
        <authorList>
            <person name="Silva-Junior O.B."/>
            <person name="Grattapaglia D."/>
            <person name="Novaes E."/>
            <person name="Collevatti R.G."/>
        </authorList>
    </citation>
    <scope>NUCLEOTIDE SEQUENCE [LARGE SCALE GENOMIC DNA]</scope>
    <source>
        <strain evidence="4">cv. UFG-1</strain>
    </source>
</reference>
<feature type="region of interest" description="Disordered" evidence="2">
    <location>
        <begin position="88"/>
        <end position="205"/>
    </location>
</feature>
<dbReference type="InterPro" id="IPR000408">
    <property type="entry name" value="Reg_chr_condens"/>
</dbReference>
<dbReference type="GO" id="GO:0016020">
    <property type="term" value="C:membrane"/>
    <property type="evidence" value="ECO:0007669"/>
    <property type="project" value="TreeGrafter"/>
</dbReference>
<dbReference type="SUPFAM" id="SSF50985">
    <property type="entry name" value="RCC1/BLIP-II"/>
    <property type="match status" value="1"/>
</dbReference>
<proteinExistence type="predicted"/>
<evidence type="ECO:0000256" key="1">
    <source>
        <dbReference type="PROSITE-ProRule" id="PRU00235"/>
    </source>
</evidence>
<feature type="compositionally biased region" description="Basic residues" evidence="2">
    <location>
        <begin position="196"/>
        <end position="205"/>
    </location>
</feature>
<dbReference type="OrthoDB" id="297375at2759"/>
<dbReference type="Pfam" id="PF00415">
    <property type="entry name" value="RCC1"/>
    <property type="match status" value="1"/>
</dbReference>
<dbReference type="EMBL" id="NKXS01008497">
    <property type="protein sequence ID" value="PIM98336.1"/>
    <property type="molecule type" value="Genomic_DNA"/>
</dbReference>
<dbReference type="InterPro" id="IPR028641">
    <property type="entry name" value="RCC2"/>
</dbReference>
<evidence type="ECO:0000313" key="4">
    <source>
        <dbReference type="Proteomes" id="UP000231279"/>
    </source>
</evidence>
<gene>
    <name evidence="3" type="ORF">CDL12_29185</name>
</gene>
<dbReference type="PANTHER" id="PTHR46207">
    <property type="entry name" value="PROTEIN RCC2"/>
    <property type="match status" value="1"/>
</dbReference>
<feature type="compositionally biased region" description="Acidic residues" evidence="2">
    <location>
        <begin position="124"/>
        <end position="141"/>
    </location>
</feature>
<organism evidence="3 4">
    <name type="scientific">Handroanthus impetiginosus</name>
    <dbReference type="NCBI Taxonomy" id="429701"/>
    <lineage>
        <taxon>Eukaryota</taxon>
        <taxon>Viridiplantae</taxon>
        <taxon>Streptophyta</taxon>
        <taxon>Embryophyta</taxon>
        <taxon>Tracheophyta</taxon>
        <taxon>Spermatophyta</taxon>
        <taxon>Magnoliopsida</taxon>
        <taxon>eudicotyledons</taxon>
        <taxon>Gunneridae</taxon>
        <taxon>Pentapetalae</taxon>
        <taxon>asterids</taxon>
        <taxon>lamiids</taxon>
        <taxon>Lamiales</taxon>
        <taxon>Bignoniaceae</taxon>
        <taxon>Crescentiina</taxon>
        <taxon>Tabebuia alliance</taxon>
        <taxon>Handroanthus</taxon>
    </lineage>
</organism>
<dbReference type="AlphaFoldDB" id="A0A2G9FZ42"/>
<feature type="compositionally biased region" description="Basic residues" evidence="2">
    <location>
        <begin position="104"/>
        <end position="120"/>
    </location>
</feature>
<dbReference type="Gene3D" id="2.130.10.30">
    <property type="entry name" value="Regulator of chromosome condensation 1/beta-lactamase-inhibitor protein II"/>
    <property type="match status" value="1"/>
</dbReference>
<name>A0A2G9FZ42_9LAMI</name>
<sequence length="205" mass="21545">MDSGNMHHFVGADSSCISWGHAQSGELGYGPNGQKSSAIPKKVEILEGMHVINVACGFAHSLVIVDRTNVTDRLEQLEVYDGKAANEVIEEPESGPAVAEKPSKKSSVKKSQNSKKRKKAASSSEDEDDEDSEYDSDDSDEILNGKAEQGRGGKSSGKGRGKNTGKSASGKKGGGRGRGRPPSEKKGSETASGKGSGRRGRPKKS</sequence>
<protein>
    <submittedName>
        <fullName evidence="3">Uncharacterized protein</fullName>
    </submittedName>
</protein>
<evidence type="ECO:0000256" key="2">
    <source>
        <dbReference type="SAM" id="MobiDB-lite"/>
    </source>
</evidence>
<feature type="repeat" description="RCC1" evidence="1">
    <location>
        <begin position="14"/>
        <end position="67"/>
    </location>
</feature>
<dbReference type="STRING" id="429701.A0A2G9FZ42"/>
<dbReference type="GO" id="GO:0031267">
    <property type="term" value="F:small GTPase binding"/>
    <property type="evidence" value="ECO:0007669"/>
    <property type="project" value="TreeGrafter"/>
</dbReference>